<dbReference type="Proteomes" id="UP000619033">
    <property type="component" value="Unassembled WGS sequence"/>
</dbReference>
<evidence type="ECO:0000313" key="2">
    <source>
        <dbReference type="EMBL" id="MBL4928249.1"/>
    </source>
</evidence>
<dbReference type="EMBL" id="JAESVP010000004">
    <property type="protein sequence ID" value="MBL4928249.1"/>
    <property type="molecule type" value="Genomic_DNA"/>
</dbReference>
<dbReference type="RefSeq" id="WP_202659815.1">
    <property type="nucleotide sequence ID" value="NZ_JAESVP010000004.1"/>
</dbReference>
<name>A0A8J7MVF6_9RHOB</name>
<proteinExistence type="predicted"/>
<protein>
    <submittedName>
        <fullName evidence="2">Uncharacterized protein</fullName>
    </submittedName>
</protein>
<reference evidence="2" key="1">
    <citation type="submission" date="2021-01" db="EMBL/GenBank/DDBJ databases">
        <title>Genome seq and assembly of Tabrizicola sp. KVB23.</title>
        <authorList>
            <person name="Chhetri G."/>
        </authorList>
    </citation>
    <scope>NUCLEOTIDE SEQUENCE</scope>
    <source>
        <strain evidence="2">KVB23</strain>
    </source>
</reference>
<evidence type="ECO:0000256" key="1">
    <source>
        <dbReference type="SAM" id="MobiDB-lite"/>
    </source>
</evidence>
<feature type="compositionally biased region" description="Basic and acidic residues" evidence="1">
    <location>
        <begin position="424"/>
        <end position="436"/>
    </location>
</feature>
<sequence>MNRLIAAGLMFGNLVEISSPALVERYNRALKHLTGKTTAMKDFHIDISGYSPEIGDELGDPLYLNPNGANRQFILLTTSQKTAPLLNMKFSTSRGILTQFIEKNEAQLFALTARDAVAGELQGSVYEVSTPARLLEMKQVTVEADTIGGHVADAEKLTGLIDRFRGEGDGWRDEALIGQMIELARKTGDVTRVPIALPAMTFQQPNFWTSHFGGIYVFQEARFPGVLSSQPRTALGAMPISPVMDLTQRNAIADWLERNGLVEPIVQARGLDAAAVLRQKMDFILVEAAEELGIDIADARRTELRKIAYRLGDSLPDEFLGLAALLRWVEGQGQWPRISSEHACYFYTLRGAPGPNRDLVNMLLAELSPMDVRQMFIVHKELFYAQYATWSDRKRQWVVDFLEREYKVDAQGAREALFGPEPSMDTRDRPHPKPARDMGQVLGPWGAVNRDG</sequence>
<gene>
    <name evidence="2" type="ORF">JI744_09050</name>
</gene>
<keyword evidence="3" id="KW-1185">Reference proteome</keyword>
<feature type="region of interest" description="Disordered" evidence="1">
    <location>
        <begin position="417"/>
        <end position="452"/>
    </location>
</feature>
<dbReference type="AlphaFoldDB" id="A0A8J7MVF6"/>
<evidence type="ECO:0000313" key="3">
    <source>
        <dbReference type="Proteomes" id="UP000619033"/>
    </source>
</evidence>
<accession>A0A8J7MVF6</accession>
<dbReference type="Pfam" id="PF20343">
    <property type="entry name" value="DUF6638"/>
    <property type="match status" value="1"/>
</dbReference>
<organism evidence="2 3">
    <name type="scientific">Fuscibacter oryzae</name>
    <dbReference type="NCBI Taxonomy" id="2803939"/>
    <lineage>
        <taxon>Bacteria</taxon>
        <taxon>Pseudomonadati</taxon>
        <taxon>Pseudomonadota</taxon>
        <taxon>Alphaproteobacteria</taxon>
        <taxon>Rhodobacterales</taxon>
        <taxon>Paracoccaceae</taxon>
        <taxon>Fuscibacter</taxon>
    </lineage>
</organism>
<comment type="caution">
    <text evidence="2">The sequence shown here is derived from an EMBL/GenBank/DDBJ whole genome shotgun (WGS) entry which is preliminary data.</text>
</comment>
<dbReference type="InterPro" id="IPR046578">
    <property type="entry name" value="DUF6638"/>
</dbReference>